<keyword evidence="4" id="KW-1185">Reference proteome</keyword>
<name>A0A5A8C8T4_CAFRO</name>
<accession>A0A5A8C8T4</accession>
<feature type="region of interest" description="Disordered" evidence="1">
    <location>
        <begin position="311"/>
        <end position="409"/>
    </location>
</feature>
<feature type="compositionally biased region" description="Low complexity" evidence="1">
    <location>
        <begin position="134"/>
        <end position="147"/>
    </location>
</feature>
<gene>
    <name evidence="3" type="ORF">FNF29_06165</name>
</gene>
<organism evidence="3 4">
    <name type="scientific">Cafeteria roenbergensis</name>
    <name type="common">Marine flagellate</name>
    <dbReference type="NCBI Taxonomy" id="33653"/>
    <lineage>
        <taxon>Eukaryota</taxon>
        <taxon>Sar</taxon>
        <taxon>Stramenopiles</taxon>
        <taxon>Bigyra</taxon>
        <taxon>Opalozoa</taxon>
        <taxon>Bicosoecida</taxon>
        <taxon>Cafeteriaceae</taxon>
        <taxon>Cafeteria</taxon>
    </lineage>
</organism>
<comment type="caution">
    <text evidence="3">The sequence shown here is derived from an EMBL/GenBank/DDBJ whole genome shotgun (WGS) entry which is preliminary data.</text>
</comment>
<feature type="compositionally biased region" description="Acidic residues" evidence="1">
    <location>
        <begin position="239"/>
        <end position="248"/>
    </location>
</feature>
<evidence type="ECO:0000313" key="3">
    <source>
        <dbReference type="EMBL" id="KAA0149077.1"/>
    </source>
</evidence>
<feature type="region of interest" description="Disordered" evidence="1">
    <location>
        <begin position="104"/>
        <end position="152"/>
    </location>
</feature>
<sequence length="409" mass="42514">MRAAALGLAALAVLAGAEYDPCPVPDPETASYEDLVAQGQEQFRRHNPRLSRACYHLALHRFWLTFGPKTWKQAREAGRPQAATMAGKLKQMTDELRYYGRQAQATGASATGKADDGRDEGVPMSIGVGGATDQAAARSGGSQSAVADAREEDLTSRFQRFGVKMGETYKWQAPAGDRVRGAVASNGARFVMRYPPSFDPDDPARVRALQEAGVVDDEQAAEQLRDIRARRLAQLAGDPDVEDGDIQPEADSASTSEAQRTPVLPPPPQPPAAQAPPLPGGDVAGSASGSAASSLYGHAMAELLSPPARSWHTRLGSREPGEDQMEQLPSAGDDPAVETPGAAGSGAFALSRSGAESAAHQAQGSTEDVPEGMGGEGGGEERQRARQLRGLAGGGADGDGGALLSLQGG</sequence>
<evidence type="ECO:0000256" key="2">
    <source>
        <dbReference type="SAM" id="SignalP"/>
    </source>
</evidence>
<evidence type="ECO:0000313" key="4">
    <source>
        <dbReference type="Proteomes" id="UP000323011"/>
    </source>
</evidence>
<evidence type="ECO:0000256" key="1">
    <source>
        <dbReference type="SAM" id="MobiDB-lite"/>
    </source>
</evidence>
<dbReference type="Proteomes" id="UP000323011">
    <property type="component" value="Unassembled WGS sequence"/>
</dbReference>
<reference evidence="3 4" key="1">
    <citation type="submission" date="2019-07" db="EMBL/GenBank/DDBJ databases">
        <title>Genomes of Cafeteria roenbergensis.</title>
        <authorList>
            <person name="Fischer M.G."/>
            <person name="Hackl T."/>
            <person name="Roman M."/>
        </authorList>
    </citation>
    <scope>NUCLEOTIDE SEQUENCE [LARGE SCALE GENOMIC DNA]</scope>
    <source>
        <strain evidence="3 4">BVI</strain>
    </source>
</reference>
<feature type="signal peptide" evidence="2">
    <location>
        <begin position="1"/>
        <end position="19"/>
    </location>
</feature>
<feature type="region of interest" description="Disordered" evidence="1">
    <location>
        <begin position="236"/>
        <end position="290"/>
    </location>
</feature>
<feature type="chain" id="PRO_5022858415" evidence="2">
    <location>
        <begin position="20"/>
        <end position="409"/>
    </location>
</feature>
<dbReference type="EMBL" id="VLTN01000046">
    <property type="protein sequence ID" value="KAA0149077.1"/>
    <property type="molecule type" value="Genomic_DNA"/>
</dbReference>
<dbReference type="AlphaFoldDB" id="A0A5A8C8T4"/>
<feature type="compositionally biased region" description="Gly residues" evidence="1">
    <location>
        <begin position="391"/>
        <end position="409"/>
    </location>
</feature>
<feature type="compositionally biased region" description="Pro residues" evidence="1">
    <location>
        <begin position="263"/>
        <end position="279"/>
    </location>
</feature>
<proteinExistence type="predicted"/>
<protein>
    <submittedName>
        <fullName evidence="3">Uncharacterized protein</fullName>
    </submittedName>
</protein>
<keyword evidence="2" id="KW-0732">Signal</keyword>
<feature type="compositionally biased region" description="Low complexity" evidence="1">
    <location>
        <begin position="280"/>
        <end position="290"/>
    </location>
</feature>